<protein>
    <submittedName>
        <fullName evidence="1">Membrane protein</fullName>
    </submittedName>
</protein>
<dbReference type="Pfam" id="PF11381">
    <property type="entry name" value="DUF3185"/>
    <property type="match status" value="1"/>
</dbReference>
<dbReference type="AlphaFoldDB" id="A0A0G3G0N6"/>
<dbReference type="Proteomes" id="UP000064201">
    <property type="component" value="Chromosome"/>
</dbReference>
<accession>A0A0G3G0N6</accession>
<gene>
    <name evidence="1" type="ORF">TVD_05035</name>
</gene>
<dbReference type="InterPro" id="IPR021521">
    <property type="entry name" value="DUF3185"/>
</dbReference>
<dbReference type="RefSeq" id="WP_018650312.1">
    <property type="nucleotide sequence ID" value="NZ_CP011367.1"/>
</dbReference>
<evidence type="ECO:0000313" key="2">
    <source>
        <dbReference type="Proteomes" id="UP000064201"/>
    </source>
</evidence>
<evidence type="ECO:0000313" key="1">
    <source>
        <dbReference type="EMBL" id="AKJ94773.1"/>
    </source>
</evidence>
<name>A0A0G3G0N6_9GAMM</name>
<organism evidence="1 2">
    <name type="scientific">Thioalkalivibrio versutus</name>
    <dbReference type="NCBI Taxonomy" id="106634"/>
    <lineage>
        <taxon>Bacteria</taxon>
        <taxon>Pseudomonadati</taxon>
        <taxon>Pseudomonadota</taxon>
        <taxon>Gammaproteobacteria</taxon>
        <taxon>Chromatiales</taxon>
        <taxon>Ectothiorhodospiraceae</taxon>
        <taxon>Thioalkalivibrio</taxon>
    </lineage>
</organism>
<dbReference type="KEGG" id="tvr:TVD_05035"/>
<dbReference type="OrthoDB" id="6199344at2"/>
<dbReference type="EMBL" id="CP011367">
    <property type="protein sequence ID" value="AKJ94773.1"/>
    <property type="molecule type" value="Genomic_DNA"/>
</dbReference>
<dbReference type="PATRIC" id="fig|106634.4.peg.1025"/>
<reference evidence="1 2" key="1">
    <citation type="submission" date="2015-04" db="EMBL/GenBank/DDBJ databases">
        <title>Complete Sequence for the Genome of the Thioalkalivibrio versutus D301.</title>
        <authorList>
            <person name="Mu T."/>
            <person name="Zhou J."/>
            <person name="Xu X."/>
        </authorList>
    </citation>
    <scope>NUCLEOTIDE SEQUENCE [LARGE SCALE GENOMIC DNA]</scope>
    <source>
        <strain evidence="1 2">D301</strain>
    </source>
</reference>
<keyword evidence="2" id="KW-1185">Reference proteome</keyword>
<proteinExistence type="predicted"/>
<sequence length="69" mass="7654">MHWTRILGIALLVGGIILLVMGYNATESLGEELHQEFMGRYTEDTRMYLIAGGIMSVVGLVLAIFGVRR</sequence>